<reference evidence="3" key="1">
    <citation type="journal article" date="2017" name="Nat. Ecol. Evol.">
        <title>Genome expansion and lineage-specific genetic innovations in the forest pathogenic fungi Armillaria.</title>
        <authorList>
            <person name="Sipos G."/>
            <person name="Prasanna A.N."/>
            <person name="Walter M.C."/>
            <person name="O'Connor E."/>
            <person name="Balint B."/>
            <person name="Krizsan K."/>
            <person name="Kiss B."/>
            <person name="Hess J."/>
            <person name="Varga T."/>
            <person name="Slot J."/>
            <person name="Riley R."/>
            <person name="Boka B."/>
            <person name="Rigling D."/>
            <person name="Barry K."/>
            <person name="Lee J."/>
            <person name="Mihaltcheva S."/>
            <person name="LaButti K."/>
            <person name="Lipzen A."/>
            <person name="Waldron R."/>
            <person name="Moloney N.M."/>
            <person name="Sperisen C."/>
            <person name="Kredics L."/>
            <person name="Vagvoelgyi C."/>
            <person name="Patrignani A."/>
            <person name="Fitzpatrick D."/>
            <person name="Nagy I."/>
            <person name="Doyle S."/>
            <person name="Anderson J.B."/>
            <person name="Grigoriev I.V."/>
            <person name="Gueldener U."/>
            <person name="Muensterkoetter M."/>
            <person name="Nagy L.G."/>
        </authorList>
    </citation>
    <scope>NUCLEOTIDE SEQUENCE [LARGE SCALE GENOMIC DNA]</scope>
    <source>
        <strain evidence="3">C18/9</strain>
    </source>
</reference>
<evidence type="ECO:0000313" key="3">
    <source>
        <dbReference type="Proteomes" id="UP000219338"/>
    </source>
</evidence>
<sequence>MSVGGAFARIAHPTLRLQSPSTVSLPGTARSLKPSSSPTASHVCSRPRTSATSPFIEWDLGSWRSQSNAAVMLIAAHLQSRAR</sequence>
<accession>A0A284RBB5</accession>
<evidence type="ECO:0000256" key="1">
    <source>
        <dbReference type="SAM" id="MobiDB-lite"/>
    </source>
</evidence>
<evidence type="ECO:0000313" key="2">
    <source>
        <dbReference type="EMBL" id="SJL06054.1"/>
    </source>
</evidence>
<dbReference type="OrthoDB" id="10276563at2759"/>
<name>A0A284RBB5_ARMOS</name>
<dbReference type="Proteomes" id="UP000219338">
    <property type="component" value="Unassembled WGS sequence"/>
</dbReference>
<gene>
    <name evidence="2" type="ORF">ARMOST_09390</name>
</gene>
<dbReference type="AlphaFoldDB" id="A0A284RBB5"/>
<dbReference type="EMBL" id="FUEG01000006">
    <property type="protein sequence ID" value="SJL06054.1"/>
    <property type="molecule type" value="Genomic_DNA"/>
</dbReference>
<feature type="region of interest" description="Disordered" evidence="1">
    <location>
        <begin position="18"/>
        <end position="50"/>
    </location>
</feature>
<organism evidence="2 3">
    <name type="scientific">Armillaria ostoyae</name>
    <name type="common">Armillaria root rot fungus</name>
    <dbReference type="NCBI Taxonomy" id="47428"/>
    <lineage>
        <taxon>Eukaryota</taxon>
        <taxon>Fungi</taxon>
        <taxon>Dikarya</taxon>
        <taxon>Basidiomycota</taxon>
        <taxon>Agaricomycotina</taxon>
        <taxon>Agaricomycetes</taxon>
        <taxon>Agaricomycetidae</taxon>
        <taxon>Agaricales</taxon>
        <taxon>Marasmiineae</taxon>
        <taxon>Physalacriaceae</taxon>
        <taxon>Armillaria</taxon>
    </lineage>
</organism>
<keyword evidence="3" id="KW-1185">Reference proteome</keyword>
<protein>
    <submittedName>
        <fullName evidence="2">Uncharacterized protein</fullName>
    </submittedName>
</protein>
<feature type="compositionally biased region" description="Polar residues" evidence="1">
    <location>
        <begin position="33"/>
        <end position="50"/>
    </location>
</feature>
<proteinExistence type="predicted"/>